<dbReference type="Proteomes" id="UP001345219">
    <property type="component" value="Chromosome 22"/>
</dbReference>
<dbReference type="PRINTS" id="PR00364">
    <property type="entry name" value="DISEASERSIST"/>
</dbReference>
<gene>
    <name evidence="5" type="ORF">SAY87_028878</name>
</gene>
<dbReference type="InterPro" id="IPR044974">
    <property type="entry name" value="Disease_R_plants"/>
</dbReference>
<keyword evidence="1" id="KW-0433">Leucine-rich repeat</keyword>
<dbReference type="Gene3D" id="3.40.50.10140">
    <property type="entry name" value="Toll/interleukin-1 receptor homology (TIR) domain"/>
    <property type="match status" value="1"/>
</dbReference>
<evidence type="ECO:0000259" key="4">
    <source>
        <dbReference type="PROSITE" id="PS50104"/>
    </source>
</evidence>
<dbReference type="PROSITE" id="PS51450">
    <property type="entry name" value="LRR"/>
    <property type="match status" value="1"/>
</dbReference>
<evidence type="ECO:0000256" key="3">
    <source>
        <dbReference type="ARBA" id="ARBA00022821"/>
    </source>
</evidence>
<evidence type="ECO:0000256" key="1">
    <source>
        <dbReference type="ARBA" id="ARBA00022614"/>
    </source>
</evidence>
<keyword evidence="3" id="KW-0611">Plant defense</keyword>
<dbReference type="GO" id="GO:0043531">
    <property type="term" value="F:ADP binding"/>
    <property type="evidence" value="ECO:0007669"/>
    <property type="project" value="InterPro"/>
</dbReference>
<dbReference type="EMBL" id="JAXIOK010000004">
    <property type="protein sequence ID" value="KAK4773859.1"/>
    <property type="molecule type" value="Genomic_DNA"/>
</dbReference>
<dbReference type="InterPro" id="IPR042197">
    <property type="entry name" value="Apaf_helical"/>
</dbReference>
<dbReference type="SUPFAM" id="SSF52058">
    <property type="entry name" value="L domain-like"/>
    <property type="match status" value="2"/>
</dbReference>
<dbReference type="Pfam" id="PF23598">
    <property type="entry name" value="LRR_14"/>
    <property type="match status" value="1"/>
</dbReference>
<comment type="caution">
    <text evidence="5">The sequence shown here is derived from an EMBL/GenBank/DDBJ whole genome shotgun (WGS) entry which is preliminary data.</text>
</comment>
<feature type="domain" description="TIR" evidence="4">
    <location>
        <begin position="16"/>
        <end position="178"/>
    </location>
</feature>
<keyword evidence="2" id="KW-0677">Repeat</keyword>
<evidence type="ECO:0000256" key="2">
    <source>
        <dbReference type="ARBA" id="ARBA00022737"/>
    </source>
</evidence>
<evidence type="ECO:0000313" key="5">
    <source>
        <dbReference type="EMBL" id="KAK4773859.1"/>
    </source>
</evidence>
<dbReference type="Gene3D" id="3.40.50.300">
    <property type="entry name" value="P-loop containing nucleotide triphosphate hydrolases"/>
    <property type="match status" value="1"/>
</dbReference>
<dbReference type="GO" id="GO:0007165">
    <property type="term" value="P:signal transduction"/>
    <property type="evidence" value="ECO:0007669"/>
    <property type="project" value="InterPro"/>
</dbReference>
<dbReference type="InterPro" id="IPR055414">
    <property type="entry name" value="LRR_R13L4/SHOC2-like"/>
</dbReference>
<name>A0AAN7KX41_9MYRT</name>
<dbReference type="SUPFAM" id="SSF52540">
    <property type="entry name" value="P-loop containing nucleoside triphosphate hydrolases"/>
    <property type="match status" value="1"/>
</dbReference>
<dbReference type="Gene3D" id="1.10.8.430">
    <property type="entry name" value="Helical domain of apoptotic protease-activating factors"/>
    <property type="match status" value="1"/>
</dbReference>
<evidence type="ECO:0000313" key="6">
    <source>
        <dbReference type="Proteomes" id="UP001345219"/>
    </source>
</evidence>
<dbReference type="GO" id="GO:0051707">
    <property type="term" value="P:response to other organism"/>
    <property type="evidence" value="ECO:0007669"/>
    <property type="project" value="UniProtKB-ARBA"/>
</dbReference>
<dbReference type="InterPro" id="IPR000157">
    <property type="entry name" value="TIR_dom"/>
</dbReference>
<dbReference type="Gene3D" id="3.80.10.10">
    <property type="entry name" value="Ribonuclease Inhibitor"/>
    <property type="match status" value="3"/>
</dbReference>
<dbReference type="PROSITE" id="PS50104">
    <property type="entry name" value="TIR"/>
    <property type="match status" value="1"/>
</dbReference>
<accession>A0AAN7KX41</accession>
<dbReference type="Pfam" id="PF00931">
    <property type="entry name" value="NB-ARC"/>
    <property type="match status" value="1"/>
</dbReference>
<keyword evidence="6" id="KW-1185">Reference proteome</keyword>
<dbReference type="SMART" id="SM00369">
    <property type="entry name" value="LRR_TYP"/>
    <property type="match status" value="5"/>
</dbReference>
<reference evidence="5 6" key="1">
    <citation type="journal article" date="2023" name="Hortic Res">
        <title>Pangenome of water caltrop reveals structural variations and asymmetric subgenome divergence after allopolyploidization.</title>
        <authorList>
            <person name="Zhang X."/>
            <person name="Chen Y."/>
            <person name="Wang L."/>
            <person name="Yuan Y."/>
            <person name="Fang M."/>
            <person name="Shi L."/>
            <person name="Lu R."/>
            <person name="Comes H.P."/>
            <person name="Ma Y."/>
            <person name="Chen Y."/>
            <person name="Huang G."/>
            <person name="Zhou Y."/>
            <person name="Zheng Z."/>
            <person name="Qiu Y."/>
        </authorList>
    </citation>
    <scope>NUCLEOTIDE SEQUENCE [LARGE SCALE GENOMIC DNA]</scope>
    <source>
        <tissue evidence="5">Roots</tissue>
    </source>
</reference>
<dbReference type="InterPro" id="IPR001611">
    <property type="entry name" value="Leu-rich_rpt"/>
</dbReference>
<dbReference type="InterPro" id="IPR058192">
    <property type="entry name" value="WHD_ROQ1-like"/>
</dbReference>
<organism evidence="5 6">
    <name type="scientific">Trapa incisa</name>
    <dbReference type="NCBI Taxonomy" id="236973"/>
    <lineage>
        <taxon>Eukaryota</taxon>
        <taxon>Viridiplantae</taxon>
        <taxon>Streptophyta</taxon>
        <taxon>Embryophyta</taxon>
        <taxon>Tracheophyta</taxon>
        <taxon>Spermatophyta</taxon>
        <taxon>Magnoliopsida</taxon>
        <taxon>eudicotyledons</taxon>
        <taxon>Gunneridae</taxon>
        <taxon>Pentapetalae</taxon>
        <taxon>rosids</taxon>
        <taxon>malvids</taxon>
        <taxon>Myrtales</taxon>
        <taxon>Lythraceae</taxon>
        <taxon>Trapa</taxon>
    </lineage>
</organism>
<dbReference type="PANTHER" id="PTHR11017">
    <property type="entry name" value="LEUCINE-RICH REPEAT-CONTAINING PROTEIN"/>
    <property type="match status" value="1"/>
</dbReference>
<dbReference type="GO" id="GO:0006952">
    <property type="term" value="P:defense response"/>
    <property type="evidence" value="ECO:0007669"/>
    <property type="project" value="UniProtKB-KW"/>
</dbReference>
<dbReference type="Pfam" id="PF23282">
    <property type="entry name" value="WHD_ROQ1"/>
    <property type="match status" value="1"/>
</dbReference>
<dbReference type="InterPro" id="IPR003591">
    <property type="entry name" value="Leu-rich_rpt_typical-subtyp"/>
</dbReference>
<proteinExistence type="predicted"/>
<dbReference type="InterPro" id="IPR002182">
    <property type="entry name" value="NB-ARC"/>
</dbReference>
<dbReference type="InterPro" id="IPR032675">
    <property type="entry name" value="LRR_dom_sf"/>
</dbReference>
<dbReference type="PANTHER" id="PTHR11017:SF385">
    <property type="entry name" value="DISEASE RESISTANCE PROTEIN (TIR-NBS-LRR CLASS)-RELATED"/>
    <property type="match status" value="1"/>
</dbReference>
<dbReference type="InterPro" id="IPR027417">
    <property type="entry name" value="P-loop_NTPase"/>
</dbReference>
<sequence length="1360" mass="152344">MEGFPSVQETPPDFRLEWDVFLSFHGKDTRENFTERLYNQLRQNNVRAFRDNEGMNRGDEIGPSLLAAIDDSAAAVAVISPGYASSHWCLDEPVRLCDGGKRLFPVFYRVDPSDVRHQKGTFGDAFEAHRRKGRFEKERMEGWRRAMRKAGGISGWPAAKEEDDERVIKIIVRLILDLLGNSPLAVASLTVGLDFPIQHLLQKLNVNSSEVKVLGLHRMGGIGKTTLAKALYNKLVPHFKIRSFIPNIRETSKEDKGLINLQNMFLKMLSSSGGHKPVIDINEGLDAIRGRVQENPVLVVLDDVDRVDQVEAIVGRKEWFHGGSRIIITARDRTVLSSKYVTEEYEVRELGPADALKLFNYHALKRETPTDIFADLSRRMVDLTGRLPLALEVFGSFLVDKRSTKQWEEALKMLQGNATSMDRLQGVLRISFDGLEKDYKSIFLDIACLLIKMNMTYQEAIDVLHGCGYDANNAIKHLRGRSLLKITENDTLWVHDQLRDMGRNIVQSENPHNPGRRSRLWIPEEILSVLKDRKGTEDIQGIAMDYKERMPVSDPSGRTNLTGMVIFTTLAALLNEICEKYVRGRAREDEENAFDTASFQKMVNLRLLQINRARLKGQFSLLPQSIKWLQWRECPHRFLSSDVCRRELAVLDLSEGKMERLWRAGSGKVAGNLKIVILQGCSSLAAIPDLSGCQKLEKLVLEKCTSLTELHKSVGQLGSMRCLNLRGCSNLVKFPADVSGLKCLESLILSECLLLKELPKGMDRMKSLKELLLSRTAITELPESIILLEKLEKLDLTSCTLLRLLPEHIGMLHSLKELTLDNSGIVSLPVSVGSLENLEILSLRWCACLSTLPDAIGNLMCLKDLFVGGSNVQELPATIGSLRCLRELSLGNCEFSRDFPRSVEGLISLLELQLGGVSISSLPKQIGSMRMLKRLEIRDCPSLRALPESIGDLLTLTTLIISNVGITELPESLGCLEDLVILELTKCKLLRALPASFGNLKSLHHLWMNESGVVEMPESFGMLSNLVTLYMSKKPALAGDNLSVTLPSTFSNLISLTELNARACYISAGIPDDFQKLVLLETLNLGYNNFESLPSSLADLSKLKQLLLPHCHNLKSLPPLPLSLEKLDLAECRAIETIADMKNLESLEELNMVNCEKVVDVPGIEGLKSLRRLYLTGCNVCSSAVRQRISKASLRNIRVLSMPGSQIPEWMSHHEVTYRIQSNQFIKAVLIGVVVSINNDFPEELRDHIPTLADIQVTILKDDQPLFTSALPLKGIPKANEEHVHFCRFLEFHPLVSKLKDNYRICVGLRRPPMIPGTELKKAGVVLVSDIDDDYQGDERPLNEHMQTVAEKLARFINSL</sequence>
<dbReference type="Pfam" id="PF01582">
    <property type="entry name" value="TIR"/>
    <property type="match status" value="1"/>
</dbReference>
<dbReference type="SUPFAM" id="SSF52200">
    <property type="entry name" value="Toll/Interleukin receptor TIR domain"/>
    <property type="match status" value="1"/>
</dbReference>
<dbReference type="SMART" id="SM00255">
    <property type="entry name" value="TIR"/>
    <property type="match status" value="1"/>
</dbReference>
<protein>
    <recommendedName>
        <fullName evidence="4">TIR domain-containing protein</fullName>
    </recommendedName>
</protein>
<dbReference type="InterPro" id="IPR035897">
    <property type="entry name" value="Toll_tir_struct_dom_sf"/>
</dbReference>